<accession>A0A381Q543</accession>
<dbReference type="AlphaFoldDB" id="A0A381Q543"/>
<proteinExistence type="predicted"/>
<dbReference type="InterPro" id="IPR001763">
    <property type="entry name" value="Rhodanese-like_dom"/>
</dbReference>
<sequence length="126" mass="13766">MTKTIKEMLEEANTVVPVISPQDAFDLQKQGALIIDTREIEEVKKSGKVKGAYHIPRGLIEFQNKITNPNGIEDFSPENTIILYCAAGGRAALAGKALNDLGFNSVFNLGGFNDWTSANLPIEKED</sequence>
<feature type="domain" description="Rhodanese" evidence="1">
    <location>
        <begin position="28"/>
        <end position="124"/>
    </location>
</feature>
<dbReference type="GO" id="GO:0004792">
    <property type="term" value="F:thiosulfate-cyanide sulfurtransferase activity"/>
    <property type="evidence" value="ECO:0007669"/>
    <property type="project" value="TreeGrafter"/>
</dbReference>
<organism evidence="2">
    <name type="scientific">marine metagenome</name>
    <dbReference type="NCBI Taxonomy" id="408172"/>
    <lineage>
        <taxon>unclassified sequences</taxon>
        <taxon>metagenomes</taxon>
        <taxon>ecological metagenomes</taxon>
    </lineage>
</organism>
<dbReference type="EMBL" id="UINC01001212">
    <property type="protein sequence ID" value="SUZ74465.1"/>
    <property type="molecule type" value="Genomic_DNA"/>
</dbReference>
<dbReference type="PROSITE" id="PS50206">
    <property type="entry name" value="RHODANESE_3"/>
    <property type="match status" value="1"/>
</dbReference>
<evidence type="ECO:0000259" key="1">
    <source>
        <dbReference type="PROSITE" id="PS50206"/>
    </source>
</evidence>
<dbReference type="PANTHER" id="PTHR44086:SF13">
    <property type="entry name" value="THIOSULFATE SULFURTRANSFERASE PSPE"/>
    <property type="match status" value="1"/>
</dbReference>
<gene>
    <name evidence="2" type="ORF">METZ01_LOCUS27319</name>
</gene>
<reference evidence="2" key="1">
    <citation type="submission" date="2018-05" db="EMBL/GenBank/DDBJ databases">
        <authorList>
            <person name="Lanie J.A."/>
            <person name="Ng W.-L."/>
            <person name="Kazmierczak K.M."/>
            <person name="Andrzejewski T.M."/>
            <person name="Davidsen T.M."/>
            <person name="Wayne K.J."/>
            <person name="Tettelin H."/>
            <person name="Glass J.I."/>
            <person name="Rusch D."/>
            <person name="Podicherti R."/>
            <person name="Tsui H.-C.T."/>
            <person name="Winkler M.E."/>
        </authorList>
    </citation>
    <scope>NUCLEOTIDE SEQUENCE</scope>
</reference>
<dbReference type="Pfam" id="PF00581">
    <property type="entry name" value="Rhodanese"/>
    <property type="match status" value="1"/>
</dbReference>
<dbReference type="PANTHER" id="PTHR44086">
    <property type="entry name" value="THIOSULFATE SULFURTRANSFERASE RDL2, MITOCHONDRIAL-RELATED"/>
    <property type="match status" value="1"/>
</dbReference>
<dbReference type="InterPro" id="IPR036873">
    <property type="entry name" value="Rhodanese-like_dom_sf"/>
</dbReference>
<dbReference type="SUPFAM" id="SSF52821">
    <property type="entry name" value="Rhodanese/Cell cycle control phosphatase"/>
    <property type="match status" value="1"/>
</dbReference>
<dbReference type="SMART" id="SM00450">
    <property type="entry name" value="RHOD"/>
    <property type="match status" value="1"/>
</dbReference>
<name>A0A381Q543_9ZZZZ</name>
<protein>
    <recommendedName>
        <fullName evidence="1">Rhodanese domain-containing protein</fullName>
    </recommendedName>
</protein>
<evidence type="ECO:0000313" key="2">
    <source>
        <dbReference type="EMBL" id="SUZ74465.1"/>
    </source>
</evidence>
<dbReference type="Gene3D" id="3.40.250.10">
    <property type="entry name" value="Rhodanese-like domain"/>
    <property type="match status" value="1"/>
</dbReference>